<dbReference type="OrthoDB" id="408373at2759"/>
<evidence type="ECO:0000313" key="6">
    <source>
        <dbReference type="Proteomes" id="UP000053647"/>
    </source>
</evidence>
<dbReference type="EMBL" id="KN819358">
    <property type="protein sequence ID" value="KIJ12945.1"/>
    <property type="molecule type" value="Genomic_DNA"/>
</dbReference>
<dbReference type="HOGENOM" id="CLU_020336_7_5_1"/>
<dbReference type="PRINTS" id="PR00412">
    <property type="entry name" value="EPOXHYDRLASE"/>
</dbReference>
<reference evidence="5 6" key="1">
    <citation type="submission" date="2014-06" db="EMBL/GenBank/DDBJ databases">
        <authorList>
            <consortium name="DOE Joint Genome Institute"/>
            <person name="Kuo A."/>
            <person name="Kohler A."/>
            <person name="Nagy L.G."/>
            <person name="Floudas D."/>
            <person name="Copeland A."/>
            <person name="Barry K.W."/>
            <person name="Cichocki N."/>
            <person name="Veneault-Fourrey C."/>
            <person name="LaButti K."/>
            <person name="Lindquist E.A."/>
            <person name="Lipzen A."/>
            <person name="Lundell T."/>
            <person name="Morin E."/>
            <person name="Murat C."/>
            <person name="Sun H."/>
            <person name="Tunlid A."/>
            <person name="Henrissat B."/>
            <person name="Grigoriev I.V."/>
            <person name="Hibbett D.S."/>
            <person name="Martin F."/>
            <person name="Nordberg H.P."/>
            <person name="Cantor M.N."/>
            <person name="Hua S.X."/>
        </authorList>
    </citation>
    <scope>NUCLEOTIDE SEQUENCE [LARGE SCALE GENOMIC DNA]</scope>
    <source>
        <strain evidence="5 6">ATCC 200175</strain>
    </source>
</reference>
<dbReference type="Pfam" id="PF00561">
    <property type="entry name" value="Abhydrolase_1"/>
    <property type="match status" value="1"/>
</dbReference>
<reference evidence="6" key="2">
    <citation type="submission" date="2015-01" db="EMBL/GenBank/DDBJ databases">
        <title>Evolutionary Origins and Diversification of the Mycorrhizal Mutualists.</title>
        <authorList>
            <consortium name="DOE Joint Genome Institute"/>
            <consortium name="Mycorrhizal Genomics Consortium"/>
            <person name="Kohler A."/>
            <person name="Kuo A."/>
            <person name="Nagy L.G."/>
            <person name="Floudas D."/>
            <person name="Copeland A."/>
            <person name="Barry K.W."/>
            <person name="Cichocki N."/>
            <person name="Veneault-Fourrey C."/>
            <person name="LaButti K."/>
            <person name="Lindquist E.A."/>
            <person name="Lipzen A."/>
            <person name="Lundell T."/>
            <person name="Morin E."/>
            <person name="Murat C."/>
            <person name="Riley R."/>
            <person name="Ohm R."/>
            <person name="Sun H."/>
            <person name="Tunlid A."/>
            <person name="Henrissat B."/>
            <person name="Grigoriev I.V."/>
            <person name="Hibbett D.S."/>
            <person name="Martin F."/>
        </authorList>
    </citation>
    <scope>NUCLEOTIDE SEQUENCE [LARGE SCALE GENOMIC DNA]</scope>
    <source>
        <strain evidence="6">ATCC 200175</strain>
    </source>
</reference>
<protein>
    <recommendedName>
        <fullName evidence="4">AB hydrolase-1 domain-containing protein</fullName>
    </recommendedName>
</protein>
<evidence type="ECO:0000256" key="3">
    <source>
        <dbReference type="SAM" id="SignalP"/>
    </source>
</evidence>
<dbReference type="Gene3D" id="3.40.50.1820">
    <property type="entry name" value="alpha/beta hydrolase"/>
    <property type="match status" value="1"/>
</dbReference>
<sequence length="415" mass="45793">MPSFSLSKLHHPLCTILAGSLFLTAAVVPGVAAFNPKDYKLNSVTCPAIDRVLDEAVDITIQYVEVNPTANTTILMVHGWPSLWSSWGRQIEEFKDEYHLIAIDVRGFGGSTHPSDVQSSSTLADITGDLVCVLEHARVSSAICLGHDWGSVACYEAARRRPDVFSAVIGVTVPYLPSSGPFCTAASLSTSMPTLSYQVFFERNTSEAVVELNSDIRRTSRGTLRSVDSPPPAEFLKSRETFMGAWEGREIPQIPYFSKEEEDYFVERFSLQGFDHSLIFYTRGNQYGTWKSAQEQGNYTIPQPVLSVLPLNDPVANWQLVSEVMRVEEFLPGLTTKTMPGAHWPHMEFPGVFNGIMRAWLEEVGIRPGRGRGCAECGEGIKGASGGCVEFGGRTEGGHDEERNEVEQRVFADEL</sequence>
<keyword evidence="3" id="KW-0732">Signal</keyword>
<organism evidence="5 6">
    <name type="scientific">Paxillus involutus ATCC 200175</name>
    <dbReference type="NCBI Taxonomy" id="664439"/>
    <lineage>
        <taxon>Eukaryota</taxon>
        <taxon>Fungi</taxon>
        <taxon>Dikarya</taxon>
        <taxon>Basidiomycota</taxon>
        <taxon>Agaricomycotina</taxon>
        <taxon>Agaricomycetes</taxon>
        <taxon>Agaricomycetidae</taxon>
        <taxon>Boletales</taxon>
        <taxon>Paxilineae</taxon>
        <taxon>Paxillaceae</taxon>
        <taxon>Paxillus</taxon>
    </lineage>
</organism>
<dbReference type="SUPFAM" id="SSF53474">
    <property type="entry name" value="alpha/beta-Hydrolases"/>
    <property type="match status" value="1"/>
</dbReference>
<accession>A0A0C9TBH0</accession>
<dbReference type="InterPro" id="IPR029058">
    <property type="entry name" value="AB_hydrolase_fold"/>
</dbReference>
<feature type="signal peptide" evidence="3">
    <location>
        <begin position="1"/>
        <end position="33"/>
    </location>
</feature>
<name>A0A0C9TBH0_PAXIN</name>
<evidence type="ECO:0000313" key="5">
    <source>
        <dbReference type="EMBL" id="KIJ12945.1"/>
    </source>
</evidence>
<feature type="chain" id="PRO_5002204160" description="AB hydrolase-1 domain-containing protein" evidence="3">
    <location>
        <begin position="34"/>
        <end position="415"/>
    </location>
</feature>
<evidence type="ECO:0000256" key="2">
    <source>
        <dbReference type="ARBA" id="ARBA00038334"/>
    </source>
</evidence>
<gene>
    <name evidence="5" type="ORF">PAXINDRAFT_177098</name>
</gene>
<proteinExistence type="inferred from homology"/>
<evidence type="ECO:0000256" key="1">
    <source>
        <dbReference type="ARBA" id="ARBA00022801"/>
    </source>
</evidence>
<dbReference type="InterPro" id="IPR000073">
    <property type="entry name" value="AB_hydrolase_1"/>
</dbReference>
<feature type="domain" description="AB hydrolase-1" evidence="4">
    <location>
        <begin position="73"/>
        <end position="348"/>
    </location>
</feature>
<dbReference type="GO" id="GO:0016787">
    <property type="term" value="F:hydrolase activity"/>
    <property type="evidence" value="ECO:0007669"/>
    <property type="project" value="UniProtKB-KW"/>
</dbReference>
<comment type="similarity">
    <text evidence="2">Belongs to the AB hydrolase superfamily. Epoxide hydrolase family.</text>
</comment>
<evidence type="ECO:0000259" key="4">
    <source>
        <dbReference type="Pfam" id="PF00561"/>
    </source>
</evidence>
<keyword evidence="1" id="KW-0378">Hydrolase</keyword>
<dbReference type="AlphaFoldDB" id="A0A0C9TBH0"/>
<dbReference type="PANTHER" id="PTHR43329">
    <property type="entry name" value="EPOXIDE HYDROLASE"/>
    <property type="match status" value="1"/>
</dbReference>
<dbReference type="Proteomes" id="UP000053647">
    <property type="component" value="Unassembled WGS sequence"/>
</dbReference>
<keyword evidence="6" id="KW-1185">Reference proteome</keyword>
<dbReference type="InterPro" id="IPR000639">
    <property type="entry name" value="Epox_hydrolase-like"/>
</dbReference>